<dbReference type="GeneID" id="86822112"/>
<dbReference type="AlphaFoldDB" id="C0CLZ8"/>
<gene>
    <name evidence="2" type="ORF">RUMHYD_01873</name>
</gene>
<sequence>MEVIKISVLGIAGVLLGYLMKNTRPEFSGYLTLGMGILILSLAVGKLDYLFASLEKIRSYIPIDSTYMAAILKMIGITYIGQFSSGICKDAGYSAIAGQIELFCKLAIMAVSMPILLALLETIQDFMT</sequence>
<proteinExistence type="predicted"/>
<dbReference type="EMBL" id="ACBZ01000098">
    <property type="protein sequence ID" value="EEG49216.1"/>
    <property type="molecule type" value="Genomic_DNA"/>
</dbReference>
<dbReference type="HOGENOM" id="CLU_159353_1_1_9"/>
<organism evidence="2 3">
    <name type="scientific">Blautia hydrogenotrophica (strain DSM 10507 / JCM 14656 / S5a33)</name>
    <name type="common">Ruminococcus hydrogenotrophicus</name>
    <dbReference type="NCBI Taxonomy" id="476272"/>
    <lineage>
        <taxon>Bacteria</taxon>
        <taxon>Bacillati</taxon>
        <taxon>Bacillota</taxon>
        <taxon>Clostridia</taxon>
        <taxon>Lachnospirales</taxon>
        <taxon>Lachnospiraceae</taxon>
        <taxon>Blautia</taxon>
    </lineage>
</organism>
<dbReference type="eggNOG" id="ENOG5032SJW">
    <property type="taxonomic scope" value="Bacteria"/>
</dbReference>
<evidence type="ECO:0000313" key="2">
    <source>
        <dbReference type="EMBL" id="EEG49216.1"/>
    </source>
</evidence>
<keyword evidence="1" id="KW-0472">Membrane</keyword>
<evidence type="ECO:0000313" key="3">
    <source>
        <dbReference type="Proteomes" id="UP000003100"/>
    </source>
</evidence>
<evidence type="ECO:0000256" key="1">
    <source>
        <dbReference type="SAM" id="Phobius"/>
    </source>
</evidence>
<keyword evidence="1" id="KW-0812">Transmembrane</keyword>
<comment type="caution">
    <text evidence="2">The sequence shown here is derived from an EMBL/GenBank/DDBJ whole genome shotgun (WGS) entry which is preliminary data.</text>
</comment>
<protein>
    <recommendedName>
        <fullName evidence="4">Stage III sporulation protein AD</fullName>
    </recommendedName>
</protein>
<feature type="transmembrane region" description="Helical" evidence="1">
    <location>
        <begin position="96"/>
        <end position="120"/>
    </location>
</feature>
<reference evidence="2 3" key="2">
    <citation type="submission" date="2009-02" db="EMBL/GenBank/DDBJ databases">
        <title>Draft genome sequence of Blautia hydrogenotrophica DSM 10507 (Ruminococcus hydrogenotrophicus DSM 10507).</title>
        <authorList>
            <person name="Sudarsanam P."/>
            <person name="Ley R."/>
            <person name="Guruge J."/>
            <person name="Turnbaugh P.J."/>
            <person name="Mahowald M."/>
            <person name="Liep D."/>
            <person name="Gordon J."/>
        </authorList>
    </citation>
    <scope>NUCLEOTIDE SEQUENCE [LARGE SCALE GENOMIC DNA]</scope>
    <source>
        <strain evidence="3">DSM 10507 / JCM 14656 / S5a33</strain>
    </source>
</reference>
<dbReference type="PATRIC" id="fig|476272.21.peg.2253"/>
<dbReference type="InterPro" id="IPR025664">
    <property type="entry name" value="Spore_III_AC/AD"/>
</dbReference>
<feature type="transmembrane region" description="Helical" evidence="1">
    <location>
        <begin position="27"/>
        <end position="45"/>
    </location>
</feature>
<evidence type="ECO:0008006" key="4">
    <source>
        <dbReference type="Google" id="ProtNLM"/>
    </source>
</evidence>
<feature type="transmembrane region" description="Helical" evidence="1">
    <location>
        <begin position="66"/>
        <end position="84"/>
    </location>
</feature>
<dbReference type="RefSeq" id="WP_005948727.1">
    <property type="nucleotide sequence ID" value="NZ_CP136423.1"/>
</dbReference>
<dbReference type="Proteomes" id="UP000003100">
    <property type="component" value="Unassembled WGS sequence"/>
</dbReference>
<dbReference type="Pfam" id="PF06686">
    <property type="entry name" value="SpoIIIAC"/>
    <property type="match status" value="2"/>
</dbReference>
<keyword evidence="3" id="KW-1185">Reference proteome</keyword>
<reference evidence="2 3" key="1">
    <citation type="submission" date="2009-01" db="EMBL/GenBank/DDBJ databases">
        <authorList>
            <person name="Fulton L."/>
            <person name="Clifton S."/>
            <person name="Fulton B."/>
            <person name="Xu J."/>
            <person name="Minx P."/>
            <person name="Pepin K.H."/>
            <person name="Johnson M."/>
            <person name="Bhonagiri V."/>
            <person name="Nash W.E."/>
            <person name="Mardis E.R."/>
            <person name="Wilson R.K."/>
        </authorList>
    </citation>
    <scope>NUCLEOTIDE SEQUENCE [LARGE SCALE GENOMIC DNA]</scope>
    <source>
        <strain evidence="3">DSM 10507 / JCM 14656 / S5a33</strain>
    </source>
</reference>
<keyword evidence="1" id="KW-1133">Transmembrane helix</keyword>
<accession>C0CLZ8</accession>
<name>C0CLZ8_BLAHS</name>